<reference evidence="2 3" key="1">
    <citation type="journal article" date="2016" name="DNA Res.">
        <title>The draft genome of MD-2 pineapple using hybrid error correction of long reads.</title>
        <authorList>
            <person name="Redwan R.M."/>
            <person name="Saidin A."/>
            <person name="Kumar S.V."/>
        </authorList>
    </citation>
    <scope>NUCLEOTIDE SEQUENCE [LARGE SCALE GENOMIC DNA]</scope>
    <source>
        <strain evidence="3">cv. MD2</strain>
        <tissue evidence="2">Leaf</tissue>
    </source>
</reference>
<dbReference type="EMBL" id="LSRQ01003610">
    <property type="protein sequence ID" value="OAY71117.1"/>
    <property type="molecule type" value="Genomic_DNA"/>
</dbReference>
<dbReference type="PROSITE" id="PS50004">
    <property type="entry name" value="C2"/>
    <property type="match status" value="1"/>
</dbReference>
<sequence>MAHRILEVTLISATDLKDVNLFSKMEVYAVVSISGDPRTRQRTPADRSGGRNPRWNATLRFAVPDPVAGDLRFLLRTERALGDRDVGEVRVPLKELLGGDGGGDAPRSPRVVSYHVRKIGSGKPRGLLNLSYKLADRIAAPAAADEPVMAYPAGSAAPYPPPPPPYGYAAPPYSERPSYGYGAPLYPPPGSYGYPSAAPYGYPPPGYGAAPQRPRRNNLGMGLGAGLLGGALGGLLIGDMFSDGAAYDAGYDAGIGDGGGFDGGFGDGFDGGFGF</sequence>
<feature type="domain" description="C2" evidence="1">
    <location>
        <begin position="1"/>
        <end position="107"/>
    </location>
</feature>
<dbReference type="InterPro" id="IPR000008">
    <property type="entry name" value="C2_dom"/>
</dbReference>
<dbReference type="InterPro" id="IPR044750">
    <property type="entry name" value="C2_SRC2/BAP"/>
</dbReference>
<dbReference type="Pfam" id="PF00168">
    <property type="entry name" value="C2"/>
    <property type="match status" value="1"/>
</dbReference>
<dbReference type="PANTHER" id="PTHR32246:SF173">
    <property type="entry name" value="C2 DOMAIN-CONTAINING PROTEIN"/>
    <property type="match status" value="1"/>
</dbReference>
<dbReference type="Proteomes" id="UP000092600">
    <property type="component" value="Unassembled WGS sequence"/>
</dbReference>
<proteinExistence type="predicted"/>
<accession>A0A199V208</accession>
<dbReference type="SUPFAM" id="SSF49562">
    <property type="entry name" value="C2 domain (Calcium/lipid-binding domain, CaLB)"/>
    <property type="match status" value="1"/>
</dbReference>
<protein>
    <submittedName>
        <fullName evidence="2">Protein SRC2</fullName>
    </submittedName>
</protein>
<comment type="caution">
    <text evidence="2">The sequence shown here is derived from an EMBL/GenBank/DDBJ whole genome shotgun (WGS) entry which is preliminary data.</text>
</comment>
<gene>
    <name evidence="2" type="ORF">ACMD2_11256</name>
</gene>
<dbReference type="Gene3D" id="2.60.40.150">
    <property type="entry name" value="C2 domain"/>
    <property type="match status" value="1"/>
</dbReference>
<dbReference type="PANTHER" id="PTHR32246">
    <property type="entry name" value="INGRESSION PROTEIN FIC1"/>
    <property type="match status" value="1"/>
</dbReference>
<dbReference type="InterPro" id="IPR035892">
    <property type="entry name" value="C2_domain_sf"/>
</dbReference>
<dbReference type="SMART" id="SM00239">
    <property type="entry name" value="C2"/>
    <property type="match status" value="1"/>
</dbReference>
<dbReference type="AlphaFoldDB" id="A0A199V208"/>
<organism evidence="2 3">
    <name type="scientific">Ananas comosus</name>
    <name type="common">Pineapple</name>
    <name type="synonym">Ananas ananas</name>
    <dbReference type="NCBI Taxonomy" id="4615"/>
    <lineage>
        <taxon>Eukaryota</taxon>
        <taxon>Viridiplantae</taxon>
        <taxon>Streptophyta</taxon>
        <taxon>Embryophyta</taxon>
        <taxon>Tracheophyta</taxon>
        <taxon>Spermatophyta</taxon>
        <taxon>Magnoliopsida</taxon>
        <taxon>Liliopsida</taxon>
        <taxon>Poales</taxon>
        <taxon>Bromeliaceae</taxon>
        <taxon>Bromelioideae</taxon>
        <taxon>Ananas</taxon>
    </lineage>
</organism>
<evidence type="ECO:0000313" key="2">
    <source>
        <dbReference type="EMBL" id="OAY71117.1"/>
    </source>
</evidence>
<evidence type="ECO:0000313" key="3">
    <source>
        <dbReference type="Proteomes" id="UP000092600"/>
    </source>
</evidence>
<dbReference type="CDD" id="cd04051">
    <property type="entry name" value="C2_SRC2_like"/>
    <property type="match status" value="1"/>
</dbReference>
<dbReference type="GO" id="GO:0006952">
    <property type="term" value="P:defense response"/>
    <property type="evidence" value="ECO:0007669"/>
    <property type="project" value="InterPro"/>
</dbReference>
<evidence type="ECO:0000259" key="1">
    <source>
        <dbReference type="PROSITE" id="PS50004"/>
    </source>
</evidence>
<name>A0A199V208_ANACO</name>